<organism evidence="1 2">
    <name type="scientific">Streptomyces luteireticuli</name>
    <dbReference type="NCBI Taxonomy" id="173858"/>
    <lineage>
        <taxon>Bacteria</taxon>
        <taxon>Bacillati</taxon>
        <taxon>Actinomycetota</taxon>
        <taxon>Actinomycetes</taxon>
        <taxon>Kitasatosporales</taxon>
        <taxon>Streptomycetaceae</taxon>
        <taxon>Streptomyces</taxon>
    </lineage>
</organism>
<proteinExistence type="predicted"/>
<gene>
    <name evidence="1" type="ORF">GCM10010357_10660</name>
</gene>
<dbReference type="RefSeq" id="WP_344020350.1">
    <property type="nucleotide sequence ID" value="NZ_BAAABX010000009.1"/>
</dbReference>
<protein>
    <submittedName>
        <fullName evidence="1">Uncharacterized protein</fullName>
    </submittedName>
</protein>
<dbReference type="EMBL" id="BAAABX010000009">
    <property type="protein sequence ID" value="GAA0391798.1"/>
    <property type="molecule type" value="Genomic_DNA"/>
</dbReference>
<keyword evidence="2" id="KW-1185">Reference proteome</keyword>
<comment type="caution">
    <text evidence="1">The sequence shown here is derived from an EMBL/GenBank/DDBJ whole genome shotgun (WGS) entry which is preliminary data.</text>
</comment>
<reference evidence="1 2" key="1">
    <citation type="journal article" date="2019" name="Int. J. Syst. Evol. Microbiol.">
        <title>The Global Catalogue of Microorganisms (GCM) 10K type strain sequencing project: providing services to taxonomists for standard genome sequencing and annotation.</title>
        <authorList>
            <consortium name="The Broad Institute Genomics Platform"/>
            <consortium name="The Broad Institute Genome Sequencing Center for Infectious Disease"/>
            <person name="Wu L."/>
            <person name="Ma J."/>
        </authorList>
    </citation>
    <scope>NUCLEOTIDE SEQUENCE [LARGE SCALE GENOMIC DNA]</scope>
    <source>
        <strain evidence="1 2">JCM 4788</strain>
    </source>
</reference>
<evidence type="ECO:0000313" key="1">
    <source>
        <dbReference type="EMBL" id="GAA0391798.1"/>
    </source>
</evidence>
<sequence length="117" mass="12556">MAAAYAMTYRVGTYVMDVPAGRLVQVMGAADDLVKVRGVDGSYREVPAASLRLATREERQDAGLRPYQVGCDTCAKLEASRRAAAVGEDRDRSRNATAAAYAHWIATHAVPITGRDG</sequence>
<accession>A0ABN0YDD4</accession>
<dbReference type="Proteomes" id="UP001500879">
    <property type="component" value="Unassembled WGS sequence"/>
</dbReference>
<evidence type="ECO:0000313" key="2">
    <source>
        <dbReference type="Proteomes" id="UP001500879"/>
    </source>
</evidence>
<name>A0ABN0YDD4_9ACTN</name>